<dbReference type="SUPFAM" id="SSF141523">
    <property type="entry name" value="L,D-transpeptidase catalytic domain-like"/>
    <property type="match status" value="1"/>
</dbReference>
<dbReference type="InterPro" id="IPR005490">
    <property type="entry name" value="LD_TPept_cat_dom"/>
</dbReference>
<dbReference type="Pfam" id="PF03734">
    <property type="entry name" value="YkuD"/>
    <property type="match status" value="1"/>
</dbReference>
<dbReference type="GO" id="GO:0016740">
    <property type="term" value="F:transferase activity"/>
    <property type="evidence" value="ECO:0007669"/>
    <property type="project" value="UniProtKB-KW"/>
</dbReference>
<dbReference type="Proteomes" id="UP000585507">
    <property type="component" value="Unassembled WGS sequence"/>
</dbReference>
<evidence type="ECO:0000256" key="5">
    <source>
        <dbReference type="ARBA" id="ARBA00022984"/>
    </source>
</evidence>
<evidence type="ECO:0000259" key="8">
    <source>
        <dbReference type="PROSITE" id="PS52029"/>
    </source>
</evidence>
<evidence type="ECO:0000313" key="9">
    <source>
        <dbReference type="EMBL" id="MBB5536649.1"/>
    </source>
</evidence>
<feature type="active site" description="Proton donor/acceptor" evidence="7">
    <location>
        <position position="146"/>
    </location>
</feature>
<dbReference type="PANTHER" id="PTHR38589">
    <property type="entry name" value="BLR0621 PROTEIN"/>
    <property type="match status" value="1"/>
</dbReference>
<keyword evidence="5 7" id="KW-0573">Peptidoglycan synthesis</keyword>
<evidence type="ECO:0000256" key="6">
    <source>
        <dbReference type="ARBA" id="ARBA00023316"/>
    </source>
</evidence>
<keyword evidence="3" id="KW-0808">Transferase</keyword>
<feature type="domain" description="L,D-TPase catalytic" evidence="8">
    <location>
        <begin position="4"/>
        <end position="182"/>
    </location>
</feature>
<proteinExistence type="inferred from homology"/>
<protein>
    <submittedName>
        <fullName evidence="9">L,D-peptidoglycan transpeptidase YkuD (ErfK/YbiS/YcfS/YnhG family)</fullName>
    </submittedName>
</protein>
<dbReference type="GO" id="GO:0009252">
    <property type="term" value="P:peptidoglycan biosynthetic process"/>
    <property type="evidence" value="ECO:0007669"/>
    <property type="project" value="UniProtKB-UniPathway"/>
</dbReference>
<dbReference type="PANTHER" id="PTHR38589:SF1">
    <property type="entry name" value="BLR0621 PROTEIN"/>
    <property type="match status" value="1"/>
</dbReference>
<dbReference type="GO" id="GO:0071555">
    <property type="term" value="P:cell wall organization"/>
    <property type="evidence" value="ECO:0007669"/>
    <property type="project" value="UniProtKB-UniRule"/>
</dbReference>
<dbReference type="AlphaFoldDB" id="A0A7W8UDB8"/>
<dbReference type="PROSITE" id="PS52029">
    <property type="entry name" value="LD_TPASE"/>
    <property type="match status" value="1"/>
</dbReference>
<comment type="similarity">
    <text evidence="2">Belongs to the YkuD family.</text>
</comment>
<evidence type="ECO:0000313" key="10">
    <source>
        <dbReference type="Proteomes" id="UP000585507"/>
    </source>
</evidence>
<reference evidence="9 10" key="1">
    <citation type="submission" date="2020-08" db="EMBL/GenBank/DDBJ databases">
        <title>Genomic Encyclopedia of Type Strains, Phase IV (KMG-V): Genome sequencing to study the core and pangenomes of soil and plant-associated prokaryotes.</title>
        <authorList>
            <person name="Whitman W."/>
        </authorList>
    </citation>
    <scope>NUCLEOTIDE SEQUENCE [LARGE SCALE GENOMIC DNA]</scope>
    <source>
        <strain evidence="9 10">SEMIA 4084</strain>
    </source>
</reference>
<dbReference type="GO" id="GO:0008360">
    <property type="term" value="P:regulation of cell shape"/>
    <property type="evidence" value="ECO:0007669"/>
    <property type="project" value="UniProtKB-UniRule"/>
</dbReference>
<dbReference type="UniPathway" id="UPA00219"/>
<gene>
    <name evidence="9" type="ORF">GGD55_003360</name>
</gene>
<sequence length="183" mass="20589">MRRKPRKAANPVRTIVVRRKPGNHSRALLTFAGRTEEAAIGRGGISSRKREGDGATPIAAMRLIGGYVRHDRITPPPTALPLRFTPQNLLWCDEPRDANYNRPVTAPFAQSHEKMRRADGLYDVCLVMDWNLRRRKRHGGSAIFFHLAKPGYMPTEGCVAVSRPAMTRLLRLMRRGTVVRVVG</sequence>
<evidence type="ECO:0000256" key="3">
    <source>
        <dbReference type="ARBA" id="ARBA00022679"/>
    </source>
</evidence>
<comment type="pathway">
    <text evidence="1 7">Cell wall biogenesis; peptidoglycan biosynthesis.</text>
</comment>
<name>A0A7W8UDB8_9HYPH</name>
<feature type="active site" description="Nucleophile" evidence="7">
    <location>
        <position position="158"/>
    </location>
</feature>
<keyword evidence="6 7" id="KW-0961">Cell wall biogenesis/degradation</keyword>
<keyword evidence="4 7" id="KW-0133">Cell shape</keyword>
<dbReference type="RefSeq" id="WP_018328575.1">
    <property type="nucleotide sequence ID" value="NZ_JACHBK010000007.1"/>
</dbReference>
<accession>A0A7W8UDB8</accession>
<dbReference type="CDD" id="cd16913">
    <property type="entry name" value="YkuD_like"/>
    <property type="match status" value="1"/>
</dbReference>
<evidence type="ECO:0000256" key="1">
    <source>
        <dbReference type="ARBA" id="ARBA00004752"/>
    </source>
</evidence>
<comment type="caution">
    <text evidence="9">The sequence shown here is derived from an EMBL/GenBank/DDBJ whole genome shotgun (WGS) entry which is preliminary data.</text>
</comment>
<evidence type="ECO:0000256" key="4">
    <source>
        <dbReference type="ARBA" id="ARBA00022960"/>
    </source>
</evidence>
<evidence type="ECO:0000256" key="7">
    <source>
        <dbReference type="PROSITE-ProRule" id="PRU01373"/>
    </source>
</evidence>
<organism evidence="9 10">
    <name type="scientific">Rhizobium giardinii</name>
    <dbReference type="NCBI Taxonomy" id="56731"/>
    <lineage>
        <taxon>Bacteria</taxon>
        <taxon>Pseudomonadati</taxon>
        <taxon>Pseudomonadota</taxon>
        <taxon>Alphaproteobacteria</taxon>
        <taxon>Hyphomicrobiales</taxon>
        <taxon>Rhizobiaceae</taxon>
        <taxon>Rhizobium/Agrobacterium group</taxon>
        <taxon>Rhizobium</taxon>
    </lineage>
</organism>
<dbReference type="InterPro" id="IPR038063">
    <property type="entry name" value="Transpep_catalytic_dom"/>
</dbReference>
<keyword evidence="10" id="KW-1185">Reference proteome</keyword>
<evidence type="ECO:0000256" key="2">
    <source>
        <dbReference type="ARBA" id="ARBA00005992"/>
    </source>
</evidence>
<dbReference type="GO" id="GO:0004180">
    <property type="term" value="F:carboxypeptidase activity"/>
    <property type="evidence" value="ECO:0007669"/>
    <property type="project" value="UniProtKB-ARBA"/>
</dbReference>
<dbReference type="EMBL" id="JACHBK010000007">
    <property type="protein sequence ID" value="MBB5536649.1"/>
    <property type="molecule type" value="Genomic_DNA"/>
</dbReference>